<reference evidence="1" key="1">
    <citation type="submission" date="2022-04" db="EMBL/GenBank/DDBJ databases">
        <title>A functionally conserved STORR gene fusion in Papaver species that diverged 16.8 million years ago.</title>
        <authorList>
            <person name="Catania T."/>
        </authorList>
    </citation>
    <scope>NUCLEOTIDE SEQUENCE</scope>
    <source>
        <strain evidence="1">S-188037</strain>
    </source>
</reference>
<sequence>MGLGDWVYPILSPQLRLQGCEDDGVDLELIGVRKLVVSDDDGDVWSCLWCCFMLMEKGHGRLLVFCEQPTNIIGLILVVPLKIVLGPLCAESSSTIQLLGISAYNGGEVITRMTTSMDTKKMFYTNSNRRDFLQRIPRVWTHHLTTILFFGFGLWTLWEGFSEKGDEDDLAEVEAKLGDDDLKKQKRPFLTSLFSPSCRRHFPLHSLGNGVIRAS</sequence>
<gene>
    <name evidence="1" type="ORF">MKW98_005678</name>
</gene>
<evidence type="ECO:0000313" key="1">
    <source>
        <dbReference type="EMBL" id="KAI3914628.1"/>
    </source>
</evidence>
<dbReference type="GO" id="GO:0005975">
    <property type="term" value="P:carbohydrate metabolic process"/>
    <property type="evidence" value="ECO:0007669"/>
    <property type="project" value="InterPro"/>
</dbReference>
<dbReference type="AlphaFoldDB" id="A0AAD4SMI9"/>
<keyword evidence="2" id="KW-1185">Reference proteome</keyword>
<accession>A0AAD4SMI9</accession>
<comment type="caution">
    <text evidence="1">The sequence shown here is derived from an EMBL/GenBank/DDBJ whole genome shotgun (WGS) entry which is preliminary data.</text>
</comment>
<dbReference type="GO" id="GO:0030246">
    <property type="term" value="F:carbohydrate binding"/>
    <property type="evidence" value="ECO:0007669"/>
    <property type="project" value="InterPro"/>
</dbReference>
<dbReference type="InterPro" id="IPR011013">
    <property type="entry name" value="Gal_mutarotase_sf_dom"/>
</dbReference>
<evidence type="ECO:0000313" key="2">
    <source>
        <dbReference type="Proteomes" id="UP001202328"/>
    </source>
</evidence>
<dbReference type="EMBL" id="JAJJMB010009250">
    <property type="protein sequence ID" value="KAI3914628.1"/>
    <property type="molecule type" value="Genomic_DNA"/>
</dbReference>
<name>A0AAD4SMI9_9MAGN</name>
<dbReference type="GO" id="GO:0003824">
    <property type="term" value="F:catalytic activity"/>
    <property type="evidence" value="ECO:0007669"/>
    <property type="project" value="InterPro"/>
</dbReference>
<dbReference type="Proteomes" id="UP001202328">
    <property type="component" value="Unassembled WGS sequence"/>
</dbReference>
<protein>
    <submittedName>
        <fullName evidence="1">Uncharacterized protein</fullName>
    </submittedName>
</protein>
<organism evidence="1 2">
    <name type="scientific">Papaver atlanticum</name>
    <dbReference type="NCBI Taxonomy" id="357466"/>
    <lineage>
        <taxon>Eukaryota</taxon>
        <taxon>Viridiplantae</taxon>
        <taxon>Streptophyta</taxon>
        <taxon>Embryophyta</taxon>
        <taxon>Tracheophyta</taxon>
        <taxon>Spermatophyta</taxon>
        <taxon>Magnoliopsida</taxon>
        <taxon>Ranunculales</taxon>
        <taxon>Papaveraceae</taxon>
        <taxon>Papaveroideae</taxon>
        <taxon>Papaver</taxon>
    </lineage>
</organism>
<proteinExistence type="predicted"/>
<dbReference type="Gene3D" id="2.70.98.30">
    <property type="entry name" value="Golgi alpha-mannosidase II, domain 4"/>
    <property type="match status" value="1"/>
</dbReference>
<dbReference type="SUPFAM" id="SSF74650">
    <property type="entry name" value="Galactose mutarotase-like"/>
    <property type="match status" value="1"/>
</dbReference>